<dbReference type="FunFam" id="3.40.640.10:FF:000035">
    <property type="entry name" value="O-succinylhomoserine sulfhydrylase"/>
    <property type="match status" value="1"/>
</dbReference>
<dbReference type="NCBIfam" id="TIGR01326">
    <property type="entry name" value="OAH_OAS_sulfhy"/>
    <property type="match status" value="1"/>
</dbReference>
<evidence type="ECO:0000256" key="6">
    <source>
        <dbReference type="RuleBase" id="RU362118"/>
    </source>
</evidence>
<dbReference type="PANTHER" id="PTHR43797">
    <property type="entry name" value="HOMOCYSTEINE/CYSTEINE SYNTHASE"/>
    <property type="match status" value="1"/>
</dbReference>
<evidence type="ECO:0000256" key="4">
    <source>
        <dbReference type="ARBA" id="ARBA00022898"/>
    </source>
</evidence>
<evidence type="ECO:0000256" key="2">
    <source>
        <dbReference type="ARBA" id="ARBA00009077"/>
    </source>
</evidence>
<evidence type="ECO:0000256" key="5">
    <source>
        <dbReference type="PIRSR" id="PIRSR001434-2"/>
    </source>
</evidence>
<feature type="modified residue" description="N6-(pyridoxal phosphate)lysine" evidence="5">
    <location>
        <position position="210"/>
    </location>
</feature>
<dbReference type="GO" id="GO:0004124">
    <property type="term" value="F:cysteine synthase activity"/>
    <property type="evidence" value="ECO:0007669"/>
    <property type="project" value="TreeGrafter"/>
</dbReference>
<dbReference type="RefSeq" id="WP_021761761.1">
    <property type="nucleotide sequence ID" value="NC_022444.1"/>
</dbReference>
<dbReference type="EMBL" id="CP006585">
    <property type="protein sequence ID" value="AGW14694.1"/>
    <property type="molecule type" value="Genomic_DNA"/>
</dbReference>
<protein>
    <submittedName>
        <fullName evidence="7">Putative O-acetylhomoserine/O-acetylserine sulfhydrylase</fullName>
    </submittedName>
</protein>
<dbReference type="CDD" id="cd00614">
    <property type="entry name" value="CGS_like"/>
    <property type="match status" value="1"/>
</dbReference>
<dbReference type="GO" id="GO:0030170">
    <property type="term" value="F:pyridoxal phosphate binding"/>
    <property type="evidence" value="ECO:0007669"/>
    <property type="project" value="InterPro"/>
</dbReference>
<dbReference type="Gene3D" id="3.90.1150.10">
    <property type="entry name" value="Aspartate Aminotransferase, domain 1"/>
    <property type="match status" value="1"/>
</dbReference>
<dbReference type="Proteomes" id="UP000016587">
    <property type="component" value="Chromosome"/>
</dbReference>
<reference evidence="7 8" key="1">
    <citation type="journal article" date="2013" name="J. Bacteriol.">
        <title>Roles of HynAB and Ech, the only two hydrogenases found in the model sulfate reducer Desulfovibrio gigas.</title>
        <authorList>
            <person name="Morais-Silva F.O."/>
            <person name="Santos C.I."/>
            <person name="Rodrigues R."/>
            <person name="Pereira I.A."/>
            <person name="Rodrigues-Pousada C."/>
        </authorList>
    </citation>
    <scope>NUCLEOTIDE SEQUENCE [LARGE SCALE GENOMIC DNA]</scope>
    <source>
        <strain evidence="8">ATCC 19364 / DSM 1382 / NCIMB 9332 / VKM B-1759</strain>
    </source>
</reference>
<name>T2GEU8_MEGG1</name>
<dbReference type="SUPFAM" id="SSF53383">
    <property type="entry name" value="PLP-dependent transferases"/>
    <property type="match status" value="1"/>
</dbReference>
<keyword evidence="8" id="KW-1185">Reference proteome</keyword>
<organism evidence="7 8">
    <name type="scientific">Megalodesulfovibrio gigas (strain ATCC 19364 / DSM 1382 / NCIMB 9332 / VKM B-1759)</name>
    <name type="common">Desulfovibrio gigas</name>
    <dbReference type="NCBI Taxonomy" id="1121448"/>
    <lineage>
        <taxon>Bacteria</taxon>
        <taxon>Pseudomonadati</taxon>
        <taxon>Thermodesulfobacteriota</taxon>
        <taxon>Desulfovibrionia</taxon>
        <taxon>Desulfovibrionales</taxon>
        <taxon>Desulfovibrionaceae</taxon>
        <taxon>Megalodesulfovibrio</taxon>
    </lineage>
</organism>
<evidence type="ECO:0000256" key="1">
    <source>
        <dbReference type="ARBA" id="ARBA00001933"/>
    </source>
</evidence>
<dbReference type="eggNOG" id="COG2873">
    <property type="taxonomic scope" value="Bacteria"/>
</dbReference>
<gene>
    <name evidence="7" type="ORF">DGI_2970</name>
</gene>
<dbReference type="STRING" id="1121448.DGI_2970"/>
<dbReference type="AlphaFoldDB" id="T2GEU8"/>
<dbReference type="GO" id="GO:0019346">
    <property type="term" value="P:transsulfuration"/>
    <property type="evidence" value="ECO:0007669"/>
    <property type="project" value="InterPro"/>
</dbReference>
<dbReference type="InterPro" id="IPR006235">
    <property type="entry name" value="OAc-hSer/O-AcSer_sulfhydrylase"/>
</dbReference>
<dbReference type="GO" id="GO:0071269">
    <property type="term" value="P:L-homocysteine biosynthetic process"/>
    <property type="evidence" value="ECO:0007669"/>
    <property type="project" value="TreeGrafter"/>
</dbReference>
<evidence type="ECO:0000313" key="8">
    <source>
        <dbReference type="Proteomes" id="UP000016587"/>
    </source>
</evidence>
<dbReference type="InterPro" id="IPR015422">
    <property type="entry name" value="PyrdxlP-dep_Trfase_small"/>
</dbReference>
<dbReference type="Gene3D" id="3.40.640.10">
    <property type="entry name" value="Type I PLP-dependent aspartate aminotransferase-like (Major domain)"/>
    <property type="match status" value="1"/>
</dbReference>
<dbReference type="PIRSF" id="PIRSF001434">
    <property type="entry name" value="CGS"/>
    <property type="match status" value="1"/>
</dbReference>
<sequence>MTDHASWSLETLALHAGHAPDSDTGSRAVPIHQTTSYLFKDAQHAADLFSLKQSGYIYTRIMNPTTDVLEKRLAAMHHASAALCTASGMSAIFYAVLAIAGAGQNIVSGSNLYGGTNTLFKHTLKRMGIECRFVDSADPENFARAIDENTRLLYTETIGNPRCNVDDLEAIGRIAEAHKIPFILDNTVAPPPICNPFDFGAHLAVYSLTKIIGGHGNSIGGAIVEAGTFDWGGSGKFPEITQPDPTYHGLNFWEALCQLEGTPCTAFCIKVRTGLLRDIGAALSPMNSFLILQGLETLPLRARVHCENAQKVAEFLESHPAVSWVNYAGLPSHKDHARSRRYFPLGPSAVFGFGVKGGLAAGRKFIEAVQLCSHLANILDAKTLVVHPASTTHSQLLPEELAAAGVPEDLIRISVGLEHVGDIMQDLDQALRISQQ</sequence>
<dbReference type="PANTHER" id="PTHR43797:SF2">
    <property type="entry name" value="HOMOCYSTEINE_CYSTEINE SYNTHASE"/>
    <property type="match status" value="1"/>
</dbReference>
<dbReference type="GO" id="GO:0006535">
    <property type="term" value="P:cysteine biosynthetic process from serine"/>
    <property type="evidence" value="ECO:0007669"/>
    <property type="project" value="TreeGrafter"/>
</dbReference>
<reference evidence="8" key="2">
    <citation type="submission" date="2013-07" db="EMBL/GenBank/DDBJ databases">
        <authorList>
            <person name="Morais-Silva F.O."/>
            <person name="Rezende A.M."/>
            <person name="Pimentel C."/>
            <person name="Resende D.M."/>
            <person name="Santos C.I."/>
            <person name="Clemente C."/>
            <person name="de Oliveira L.M."/>
            <person name="da Silva S.M."/>
            <person name="Costa D.A."/>
            <person name="Varela-Raposo A."/>
            <person name="Horacio E.C.A."/>
            <person name="Matos M."/>
            <person name="Flores O."/>
            <person name="Ruiz J.C."/>
            <person name="Rodrigues-Pousada C."/>
        </authorList>
    </citation>
    <scope>NUCLEOTIDE SEQUENCE [LARGE SCALE GENOMIC DNA]</scope>
    <source>
        <strain evidence="8">ATCC 19364 / DSM 1382 / NCIMB 9332 / VKM B-1759</strain>
    </source>
</reference>
<dbReference type="KEGG" id="dgg:DGI_2970"/>
<dbReference type="InterPro" id="IPR000277">
    <property type="entry name" value="Cys/Met-Metab_PyrdxlP-dep_enz"/>
</dbReference>
<dbReference type="HOGENOM" id="CLU_018986_4_0_7"/>
<dbReference type="OrthoDB" id="9805807at2"/>
<dbReference type="InterPro" id="IPR015424">
    <property type="entry name" value="PyrdxlP-dep_Trfase"/>
</dbReference>
<accession>T2GEU8</accession>
<comment type="similarity">
    <text evidence="2 6">Belongs to the trans-sulfuration enzymes family.</text>
</comment>
<dbReference type="InterPro" id="IPR015421">
    <property type="entry name" value="PyrdxlP-dep_Trfase_major"/>
</dbReference>
<comment type="cofactor">
    <cofactor evidence="1 6">
        <name>pyridoxal 5'-phosphate</name>
        <dbReference type="ChEBI" id="CHEBI:597326"/>
    </cofactor>
</comment>
<dbReference type="Pfam" id="PF01053">
    <property type="entry name" value="Cys_Met_Meta_PP"/>
    <property type="match status" value="1"/>
</dbReference>
<keyword evidence="4 5" id="KW-0663">Pyridoxal phosphate</keyword>
<evidence type="ECO:0000256" key="3">
    <source>
        <dbReference type="ARBA" id="ARBA00022679"/>
    </source>
</evidence>
<dbReference type="PATRIC" id="fig|1121448.10.peg.2931"/>
<evidence type="ECO:0000313" key="7">
    <source>
        <dbReference type="EMBL" id="AGW14694.1"/>
    </source>
</evidence>
<dbReference type="GO" id="GO:0003961">
    <property type="term" value="F:O-acetylhomoserine aminocarboxypropyltransferase activity"/>
    <property type="evidence" value="ECO:0007669"/>
    <property type="project" value="TreeGrafter"/>
</dbReference>
<dbReference type="GO" id="GO:0005737">
    <property type="term" value="C:cytoplasm"/>
    <property type="evidence" value="ECO:0007669"/>
    <property type="project" value="TreeGrafter"/>
</dbReference>
<keyword evidence="3" id="KW-0808">Transferase</keyword>
<proteinExistence type="inferred from homology"/>